<comment type="caution">
    <text evidence="5">The sequence shown here is derived from an EMBL/GenBank/DDBJ whole genome shotgun (WGS) entry which is preliminary data.</text>
</comment>
<dbReference type="InterPro" id="IPR025751">
    <property type="entry name" value="RsbRD_N_dom"/>
</dbReference>
<dbReference type="Gene3D" id="1.10.10.2840">
    <property type="entry name" value="PucR C-terminal helix-turn-helix domain"/>
    <property type="match status" value="1"/>
</dbReference>
<feature type="domain" description="PucR C-terminal helix-turn-helix" evidence="2">
    <location>
        <begin position="333"/>
        <end position="391"/>
    </location>
</feature>
<gene>
    <name evidence="5" type="ORF">AB0A76_21210</name>
</gene>
<sequence>MSETTHRAAVSDLVASLSARLDEIVVGMGDMVVREIDFYRKAIVSRDDLHDALGRSVGFILTHLAHPGSTAVDVSAPSATGRKRAFQGAPLPEVLRVYRLSFAYFWEHLLAEAQRSGHGATQALLATAGRIWSLADVYSTALTDSYREAVAERMTETDRRRSALVAALVDGPTTGSDTHWEMARVLGFPFQGDFVVLMAEAATTAEPPLSGLDAKLRPLGVKSAWRAQPGHDIAVLTLPRPKGTEAVLDAVRACATGRVGASPVYRQLDHTPQALRYAQVAMESLTPPAPAVRQLDDTPLTELVMNNLDTTRRAVNRVLGSLLSLPDDERTTLLTTARAWLQAHGSAAVTARTLHCHQNTVRYRMHRLEEHLRGPLTDPRVVAELSLALDAVGTFPSLLTPSPPLGFTPNSGHF</sequence>
<evidence type="ECO:0000313" key="6">
    <source>
        <dbReference type="Proteomes" id="UP001551210"/>
    </source>
</evidence>
<protein>
    <submittedName>
        <fullName evidence="5">Helix-turn-helix domain-containing protein</fullName>
    </submittedName>
</protein>
<dbReference type="Pfam" id="PF14361">
    <property type="entry name" value="RsbRD_N"/>
    <property type="match status" value="1"/>
</dbReference>
<keyword evidence="6" id="KW-1185">Reference proteome</keyword>
<accession>A0ABV3CZR7</accession>
<dbReference type="Pfam" id="PF13556">
    <property type="entry name" value="HTH_30"/>
    <property type="match status" value="1"/>
</dbReference>
<organism evidence="5 6">
    <name type="scientific">Streptomyces exfoliatus</name>
    <name type="common">Streptomyces hydrogenans</name>
    <dbReference type="NCBI Taxonomy" id="1905"/>
    <lineage>
        <taxon>Bacteria</taxon>
        <taxon>Bacillati</taxon>
        <taxon>Actinomycetota</taxon>
        <taxon>Actinomycetes</taxon>
        <taxon>Kitasatosporales</taxon>
        <taxon>Streptomycetaceae</taxon>
        <taxon>Streptomyces</taxon>
    </lineage>
</organism>
<evidence type="ECO:0000259" key="4">
    <source>
        <dbReference type="Pfam" id="PF17853"/>
    </source>
</evidence>
<dbReference type="InterPro" id="IPR051448">
    <property type="entry name" value="CdaR-like_regulators"/>
</dbReference>
<feature type="domain" description="CdaR GGDEF-like" evidence="4">
    <location>
        <begin position="180"/>
        <end position="283"/>
    </location>
</feature>
<dbReference type="Proteomes" id="UP001551210">
    <property type="component" value="Unassembled WGS sequence"/>
</dbReference>
<evidence type="ECO:0000256" key="1">
    <source>
        <dbReference type="ARBA" id="ARBA00006754"/>
    </source>
</evidence>
<name>A0ABV3CZR7_STREX</name>
<dbReference type="PANTHER" id="PTHR33744">
    <property type="entry name" value="CARBOHYDRATE DIACID REGULATOR"/>
    <property type="match status" value="1"/>
</dbReference>
<proteinExistence type="inferred from homology"/>
<dbReference type="InterPro" id="IPR041522">
    <property type="entry name" value="CdaR_GGDEF"/>
</dbReference>
<evidence type="ECO:0000313" key="5">
    <source>
        <dbReference type="EMBL" id="MEU7295708.1"/>
    </source>
</evidence>
<comment type="similarity">
    <text evidence="1">Belongs to the CdaR family.</text>
</comment>
<dbReference type="InterPro" id="IPR042070">
    <property type="entry name" value="PucR_C-HTH_sf"/>
</dbReference>
<dbReference type="EMBL" id="JBEZAM010000030">
    <property type="protein sequence ID" value="MEU7295708.1"/>
    <property type="molecule type" value="Genomic_DNA"/>
</dbReference>
<feature type="domain" description="RsbT co-antagonist protein RsbRD N-terminal" evidence="3">
    <location>
        <begin position="24"/>
        <end position="161"/>
    </location>
</feature>
<evidence type="ECO:0000259" key="3">
    <source>
        <dbReference type="Pfam" id="PF14361"/>
    </source>
</evidence>
<reference evidence="5 6" key="1">
    <citation type="submission" date="2024-06" db="EMBL/GenBank/DDBJ databases">
        <title>The Natural Products Discovery Center: Release of the First 8490 Sequenced Strains for Exploring Actinobacteria Biosynthetic Diversity.</title>
        <authorList>
            <person name="Kalkreuter E."/>
            <person name="Kautsar S.A."/>
            <person name="Yang D."/>
            <person name="Bader C.D."/>
            <person name="Teijaro C.N."/>
            <person name="Fluegel L."/>
            <person name="Davis C.M."/>
            <person name="Simpson J.R."/>
            <person name="Lauterbach L."/>
            <person name="Steele A.D."/>
            <person name="Gui C."/>
            <person name="Meng S."/>
            <person name="Li G."/>
            <person name="Viehrig K."/>
            <person name="Ye F."/>
            <person name="Su P."/>
            <person name="Kiefer A.F."/>
            <person name="Nichols A."/>
            <person name="Cepeda A.J."/>
            <person name="Yan W."/>
            <person name="Fan B."/>
            <person name="Jiang Y."/>
            <person name="Adhikari A."/>
            <person name="Zheng C.-J."/>
            <person name="Schuster L."/>
            <person name="Cowan T.M."/>
            <person name="Smanski M.J."/>
            <person name="Chevrette M.G."/>
            <person name="De Carvalho L.P.S."/>
            <person name="Shen B."/>
        </authorList>
    </citation>
    <scope>NUCLEOTIDE SEQUENCE [LARGE SCALE GENOMIC DNA]</scope>
    <source>
        <strain evidence="5 6">NPDC045705</strain>
    </source>
</reference>
<dbReference type="RefSeq" id="WP_359210552.1">
    <property type="nucleotide sequence ID" value="NZ_JBEZAM010000030.1"/>
</dbReference>
<dbReference type="PANTHER" id="PTHR33744:SF1">
    <property type="entry name" value="DNA-BINDING TRANSCRIPTIONAL ACTIVATOR ADER"/>
    <property type="match status" value="1"/>
</dbReference>
<dbReference type="Pfam" id="PF17853">
    <property type="entry name" value="GGDEF_2"/>
    <property type="match status" value="1"/>
</dbReference>
<evidence type="ECO:0000259" key="2">
    <source>
        <dbReference type="Pfam" id="PF13556"/>
    </source>
</evidence>
<dbReference type="InterPro" id="IPR025736">
    <property type="entry name" value="PucR_C-HTH_dom"/>
</dbReference>